<accession>W5TGP4</accession>
<dbReference type="STRING" id="1415166.NONO_c35750"/>
<evidence type="ECO:0000256" key="5">
    <source>
        <dbReference type="SAM" id="Phobius"/>
    </source>
</evidence>
<name>W5TGP4_9NOCA</name>
<dbReference type="HOGENOM" id="CLU_000960_28_2_11"/>
<dbReference type="PATRIC" id="fig|1415166.3.peg.3668"/>
<feature type="transmembrane region" description="Helical" evidence="5">
    <location>
        <begin position="94"/>
        <end position="117"/>
    </location>
</feature>
<feature type="transmembrane region" description="Helical" evidence="5">
    <location>
        <begin position="346"/>
        <end position="368"/>
    </location>
</feature>
<evidence type="ECO:0000259" key="6">
    <source>
        <dbReference type="PROSITE" id="PS50850"/>
    </source>
</evidence>
<feature type="transmembrane region" description="Helical" evidence="5">
    <location>
        <begin position="214"/>
        <end position="233"/>
    </location>
</feature>
<evidence type="ECO:0000313" key="8">
    <source>
        <dbReference type="Proteomes" id="UP000019150"/>
    </source>
</evidence>
<feature type="transmembrane region" description="Helical" evidence="5">
    <location>
        <begin position="453"/>
        <end position="475"/>
    </location>
</feature>
<dbReference type="GO" id="GO:0005886">
    <property type="term" value="C:plasma membrane"/>
    <property type="evidence" value="ECO:0007669"/>
    <property type="project" value="UniProtKB-SubCell"/>
</dbReference>
<feature type="transmembrane region" description="Helical" evidence="5">
    <location>
        <begin position="285"/>
        <end position="307"/>
    </location>
</feature>
<dbReference type="Gene3D" id="1.20.1720.10">
    <property type="entry name" value="Multidrug resistance protein D"/>
    <property type="match status" value="1"/>
</dbReference>
<sequence length="483" mass="50377">MKRVGEPSAPVSADTADRRWTMRQRLALSVVVLASSLLAVDLTVVTIALPTIGADFASNDLATLEWIMVAYALLFGSLVQPAGALSDRIGGRRMFLIGMTMLVAGSIGCALSPNIWVLLGFRGFQGLSAAIMFATMIPLLARSFDRSQRPMAIAIWTATSSIAGILGPMVGGGLVELGGWRWLFWINVPLGVAAAALAARVLEPDPPPERGTRFDWGGAILLAISVASLSYTFTLAHTRSWTDPAVLATIAVAVLGFAAFRTWIGARSAPVLDTALLRNPPFVGVALLAIINRVATFGSTIYFMLYLHDGRGYTAFESAILLVPLGIAGMAGAILGGRIQGRVPSWLVLVAGNGVLACTAAVYVWQLSELHDPLWLMPALAAWGFGNSLANVPIMKIATESVPATQVGMATGLVNSFFPLGGSLGTVVLGVVFDSVASDHVGGASPEDLGDAAGAVYVVVALCCLVGVIIAATLARSRPQVPG</sequence>
<evidence type="ECO:0000256" key="4">
    <source>
        <dbReference type="ARBA" id="ARBA00023136"/>
    </source>
</evidence>
<feature type="transmembrane region" description="Helical" evidence="5">
    <location>
        <begin position="153"/>
        <end position="170"/>
    </location>
</feature>
<reference evidence="7 8" key="1">
    <citation type="journal article" date="2014" name="Appl. Environ. Microbiol.">
        <title>Insights into the Microbial Degradation of Rubber and Gutta-Percha by Analysis of the Complete Genome of Nocardia nova SH22a.</title>
        <authorList>
            <person name="Luo Q."/>
            <person name="Hiessl S."/>
            <person name="Poehlein A."/>
            <person name="Daniel R."/>
            <person name="Steinbuchel A."/>
        </authorList>
    </citation>
    <scope>NUCLEOTIDE SEQUENCE [LARGE SCALE GENOMIC DNA]</scope>
    <source>
        <strain evidence="7">SH22a</strain>
    </source>
</reference>
<dbReference type="InterPro" id="IPR020846">
    <property type="entry name" value="MFS_dom"/>
</dbReference>
<dbReference type="Proteomes" id="UP000019150">
    <property type="component" value="Chromosome"/>
</dbReference>
<gene>
    <name evidence="7" type="ORF">NONO_c35750</name>
</gene>
<dbReference type="PANTHER" id="PTHR42718">
    <property type="entry name" value="MAJOR FACILITATOR SUPERFAMILY MULTIDRUG TRANSPORTER MFSC"/>
    <property type="match status" value="1"/>
</dbReference>
<keyword evidence="2 5" id="KW-0812">Transmembrane</keyword>
<feature type="transmembrane region" description="Helical" evidence="5">
    <location>
        <begin position="26"/>
        <end position="49"/>
    </location>
</feature>
<dbReference type="GO" id="GO:0022857">
    <property type="term" value="F:transmembrane transporter activity"/>
    <property type="evidence" value="ECO:0007669"/>
    <property type="project" value="InterPro"/>
</dbReference>
<evidence type="ECO:0000256" key="2">
    <source>
        <dbReference type="ARBA" id="ARBA00022692"/>
    </source>
</evidence>
<keyword evidence="4 5" id="KW-0472">Membrane</keyword>
<dbReference type="KEGG" id="nno:NONO_c35750"/>
<evidence type="ECO:0000256" key="1">
    <source>
        <dbReference type="ARBA" id="ARBA00004651"/>
    </source>
</evidence>
<feature type="transmembrane region" description="Helical" evidence="5">
    <location>
        <begin position="319"/>
        <end position="339"/>
    </location>
</feature>
<organism evidence="7 8">
    <name type="scientific">Nocardia nova SH22a</name>
    <dbReference type="NCBI Taxonomy" id="1415166"/>
    <lineage>
        <taxon>Bacteria</taxon>
        <taxon>Bacillati</taxon>
        <taxon>Actinomycetota</taxon>
        <taxon>Actinomycetes</taxon>
        <taxon>Mycobacteriales</taxon>
        <taxon>Nocardiaceae</taxon>
        <taxon>Nocardia</taxon>
    </lineage>
</organism>
<feature type="transmembrane region" description="Helical" evidence="5">
    <location>
        <begin position="182"/>
        <end position="202"/>
    </location>
</feature>
<feature type="domain" description="Major facilitator superfamily (MFS) profile" evidence="6">
    <location>
        <begin position="27"/>
        <end position="479"/>
    </location>
</feature>
<dbReference type="EMBL" id="CP006850">
    <property type="protein sequence ID" value="AHH18362.1"/>
    <property type="molecule type" value="Genomic_DNA"/>
</dbReference>
<dbReference type="PROSITE" id="PS50850">
    <property type="entry name" value="MFS"/>
    <property type="match status" value="1"/>
</dbReference>
<feature type="transmembrane region" description="Helical" evidence="5">
    <location>
        <begin position="123"/>
        <end position="141"/>
    </location>
</feature>
<evidence type="ECO:0000313" key="7">
    <source>
        <dbReference type="EMBL" id="AHH18362.1"/>
    </source>
</evidence>
<comment type="subcellular location">
    <subcellularLocation>
        <location evidence="1">Cell membrane</location>
        <topology evidence="1">Multi-pass membrane protein</topology>
    </subcellularLocation>
</comment>
<feature type="transmembrane region" description="Helical" evidence="5">
    <location>
        <begin position="374"/>
        <end position="392"/>
    </location>
</feature>
<dbReference type="InterPro" id="IPR036259">
    <property type="entry name" value="MFS_trans_sf"/>
</dbReference>
<evidence type="ECO:0000256" key="3">
    <source>
        <dbReference type="ARBA" id="ARBA00022989"/>
    </source>
</evidence>
<keyword evidence="3 5" id="KW-1133">Transmembrane helix</keyword>
<dbReference type="Pfam" id="PF07690">
    <property type="entry name" value="MFS_1"/>
    <property type="match status" value="1"/>
</dbReference>
<dbReference type="Gene3D" id="1.20.1250.20">
    <property type="entry name" value="MFS general substrate transporter like domains"/>
    <property type="match status" value="1"/>
</dbReference>
<dbReference type="SUPFAM" id="SSF103473">
    <property type="entry name" value="MFS general substrate transporter"/>
    <property type="match status" value="1"/>
</dbReference>
<protein>
    <submittedName>
        <fullName evidence="7">Major facilitator superfamily transporter</fullName>
    </submittedName>
</protein>
<keyword evidence="8" id="KW-1185">Reference proteome</keyword>
<dbReference type="eggNOG" id="COG0477">
    <property type="taxonomic scope" value="Bacteria"/>
</dbReference>
<feature type="transmembrane region" description="Helical" evidence="5">
    <location>
        <begin position="61"/>
        <end position="82"/>
    </location>
</feature>
<dbReference type="PANTHER" id="PTHR42718:SF49">
    <property type="entry name" value="EXPORT PROTEIN"/>
    <property type="match status" value="1"/>
</dbReference>
<proteinExistence type="predicted"/>
<dbReference type="AlphaFoldDB" id="W5TGP4"/>
<dbReference type="InterPro" id="IPR011701">
    <property type="entry name" value="MFS"/>
</dbReference>
<dbReference type="CDD" id="cd17321">
    <property type="entry name" value="MFS_MMR_MDR_like"/>
    <property type="match status" value="1"/>
</dbReference>
<feature type="transmembrane region" description="Helical" evidence="5">
    <location>
        <begin position="245"/>
        <end position="264"/>
    </location>
</feature>
<feature type="transmembrane region" description="Helical" evidence="5">
    <location>
        <begin position="413"/>
        <end position="433"/>
    </location>
</feature>